<dbReference type="PATRIC" id="fig|698760.3.peg.2136"/>
<accession>L7FDM5</accession>
<evidence type="ECO:0000313" key="2">
    <source>
        <dbReference type="EMBL" id="ELP69171.1"/>
    </source>
</evidence>
<feature type="region of interest" description="Disordered" evidence="1">
    <location>
        <begin position="1"/>
        <end position="47"/>
    </location>
</feature>
<proteinExistence type="predicted"/>
<dbReference type="EMBL" id="AEJB01000168">
    <property type="protein sequence ID" value="ELP69171.1"/>
    <property type="molecule type" value="Genomic_DNA"/>
</dbReference>
<dbReference type="Proteomes" id="UP000010931">
    <property type="component" value="Unassembled WGS sequence"/>
</dbReference>
<comment type="caution">
    <text evidence="2">The sequence shown here is derived from an EMBL/GenBank/DDBJ whole genome shotgun (WGS) entry which is preliminary data.</text>
</comment>
<gene>
    <name evidence="2" type="ORF">STRTUCAR8_05912</name>
</gene>
<protein>
    <submittedName>
        <fullName evidence="2">Uncharacterized protein</fullName>
    </submittedName>
</protein>
<evidence type="ECO:0000313" key="3">
    <source>
        <dbReference type="Proteomes" id="UP000010931"/>
    </source>
</evidence>
<dbReference type="AlphaFoldDB" id="L7FDM5"/>
<organism evidence="2 3">
    <name type="scientific">Streptomyces turgidiscabies (strain Car8)</name>
    <dbReference type="NCBI Taxonomy" id="698760"/>
    <lineage>
        <taxon>Bacteria</taxon>
        <taxon>Bacillati</taxon>
        <taxon>Actinomycetota</taxon>
        <taxon>Actinomycetes</taxon>
        <taxon>Kitasatosporales</taxon>
        <taxon>Streptomycetaceae</taxon>
        <taxon>Streptomyces</taxon>
    </lineage>
</organism>
<evidence type="ECO:0000256" key="1">
    <source>
        <dbReference type="SAM" id="MobiDB-lite"/>
    </source>
</evidence>
<name>L7FDM5_STRT8</name>
<sequence length="89" mass="9342">MISTGNGHANAKPSGVSSARARQLRDFAIRPPQCGQPRQGRVRATRGASLRRQAMGSNDLLPYALTSPLGKLSTVIPGQHPSGPSIGRV</sequence>
<reference evidence="2 3" key="1">
    <citation type="journal article" date="2011" name="Plasmid">
        <title>Streptomyces turgidiscabies Car8 contains a modular pathogenicity island that shares virulence genes with other actinobacterial plant pathogens.</title>
        <authorList>
            <person name="Huguet-Tapia J.C."/>
            <person name="Badger J.H."/>
            <person name="Loria R."/>
            <person name="Pettis G.S."/>
        </authorList>
    </citation>
    <scope>NUCLEOTIDE SEQUENCE [LARGE SCALE GENOMIC DNA]</scope>
    <source>
        <strain evidence="2 3">Car8</strain>
    </source>
</reference>
<keyword evidence="3" id="KW-1185">Reference proteome</keyword>